<organism evidence="2 3">
    <name type="scientific">Hibiscus sabdariffa</name>
    <name type="common">roselle</name>
    <dbReference type="NCBI Taxonomy" id="183260"/>
    <lineage>
        <taxon>Eukaryota</taxon>
        <taxon>Viridiplantae</taxon>
        <taxon>Streptophyta</taxon>
        <taxon>Embryophyta</taxon>
        <taxon>Tracheophyta</taxon>
        <taxon>Spermatophyta</taxon>
        <taxon>Magnoliopsida</taxon>
        <taxon>eudicotyledons</taxon>
        <taxon>Gunneridae</taxon>
        <taxon>Pentapetalae</taxon>
        <taxon>rosids</taxon>
        <taxon>malvids</taxon>
        <taxon>Malvales</taxon>
        <taxon>Malvaceae</taxon>
        <taxon>Malvoideae</taxon>
        <taxon>Hibiscus</taxon>
    </lineage>
</organism>
<keyword evidence="1" id="KW-0812">Transmembrane</keyword>
<gene>
    <name evidence="2" type="ORF">V6N12_076235</name>
</gene>
<feature type="transmembrane region" description="Helical" evidence="1">
    <location>
        <begin position="22"/>
        <end position="42"/>
    </location>
</feature>
<proteinExistence type="predicted"/>
<keyword evidence="1" id="KW-0472">Membrane</keyword>
<comment type="caution">
    <text evidence="2">The sequence shown here is derived from an EMBL/GenBank/DDBJ whole genome shotgun (WGS) entry which is preliminary data.</text>
</comment>
<dbReference type="EMBL" id="JBBPBM010000229">
    <property type="protein sequence ID" value="KAK8499759.1"/>
    <property type="molecule type" value="Genomic_DNA"/>
</dbReference>
<keyword evidence="1" id="KW-1133">Transmembrane helix</keyword>
<evidence type="ECO:0000313" key="3">
    <source>
        <dbReference type="Proteomes" id="UP001472677"/>
    </source>
</evidence>
<accession>A0ABR2B0X5</accession>
<protein>
    <submittedName>
        <fullName evidence="2">Uncharacterized protein</fullName>
    </submittedName>
</protein>
<name>A0ABR2B0X5_9ROSI</name>
<evidence type="ECO:0000256" key="1">
    <source>
        <dbReference type="SAM" id="Phobius"/>
    </source>
</evidence>
<reference evidence="2 3" key="1">
    <citation type="journal article" date="2024" name="G3 (Bethesda)">
        <title>Genome assembly of Hibiscus sabdariffa L. provides insights into metabolisms of medicinal natural products.</title>
        <authorList>
            <person name="Kim T."/>
        </authorList>
    </citation>
    <scope>NUCLEOTIDE SEQUENCE [LARGE SCALE GENOMIC DNA]</scope>
    <source>
        <strain evidence="2">TK-2024</strain>
        <tissue evidence="2">Old leaves</tissue>
    </source>
</reference>
<sequence length="103" mass="11762">MDLPRTRTGFLLVLHRLLPRDILGVEGILIIASILISMGTLITEDTLLADRINSCICHNFSPSPTKKSFNFLFKRVIVRCRSCFIYTKVQNFQFSVQAGNREM</sequence>
<keyword evidence="3" id="KW-1185">Reference proteome</keyword>
<evidence type="ECO:0000313" key="2">
    <source>
        <dbReference type="EMBL" id="KAK8499759.1"/>
    </source>
</evidence>
<dbReference type="Proteomes" id="UP001472677">
    <property type="component" value="Unassembled WGS sequence"/>
</dbReference>